<dbReference type="GO" id="GO:0004519">
    <property type="term" value="F:endonuclease activity"/>
    <property type="evidence" value="ECO:0007669"/>
    <property type="project" value="UniProtKB-KW"/>
</dbReference>
<feature type="domain" description="Nuclease SbcCD subunit D C-terminal" evidence="9">
    <location>
        <begin position="299"/>
        <end position="389"/>
    </location>
</feature>
<evidence type="ECO:0000256" key="4">
    <source>
        <dbReference type="ARBA" id="ARBA00022722"/>
    </source>
</evidence>
<comment type="subunit">
    <text evidence="2 7">Heterodimer of SbcC and SbcD.</text>
</comment>
<protein>
    <recommendedName>
        <fullName evidence="3 7">Nuclease SbcCD subunit D</fullName>
    </recommendedName>
</protein>
<dbReference type="InterPro" id="IPR026843">
    <property type="entry name" value="SbcD_C"/>
</dbReference>
<keyword evidence="7" id="KW-0233">DNA recombination</keyword>
<keyword evidence="5 7" id="KW-0378">Hydrolase</keyword>
<dbReference type="AlphaFoldDB" id="A0A1X7A9W4"/>
<name>A0A1X7A9W4_9RHOB</name>
<proteinExistence type="inferred from homology"/>
<dbReference type="GO" id="GO:0006260">
    <property type="term" value="P:DNA replication"/>
    <property type="evidence" value="ECO:0007669"/>
    <property type="project" value="UniProtKB-KW"/>
</dbReference>
<dbReference type="InterPro" id="IPR004593">
    <property type="entry name" value="SbcD"/>
</dbReference>
<evidence type="ECO:0000259" key="9">
    <source>
        <dbReference type="Pfam" id="PF12320"/>
    </source>
</evidence>
<dbReference type="InterPro" id="IPR041796">
    <property type="entry name" value="Mre11_N"/>
</dbReference>
<dbReference type="GO" id="GO:0006310">
    <property type="term" value="P:DNA recombination"/>
    <property type="evidence" value="ECO:0007669"/>
    <property type="project" value="UniProtKB-KW"/>
</dbReference>
<dbReference type="RefSeq" id="WP_085890126.1">
    <property type="nucleotide sequence ID" value="NZ_FWFN01000011.1"/>
</dbReference>
<dbReference type="PANTHER" id="PTHR30337:SF0">
    <property type="entry name" value="NUCLEASE SBCCD SUBUNIT D"/>
    <property type="match status" value="1"/>
</dbReference>
<dbReference type="PANTHER" id="PTHR30337">
    <property type="entry name" value="COMPONENT OF ATP-DEPENDENT DSDNA EXONUCLEASE"/>
    <property type="match status" value="1"/>
</dbReference>
<dbReference type="Pfam" id="PF00149">
    <property type="entry name" value="Metallophos"/>
    <property type="match status" value="1"/>
</dbReference>
<organism evidence="10 11">
    <name type="scientific">Pseudooceanicola marinus</name>
    <dbReference type="NCBI Taxonomy" id="396013"/>
    <lineage>
        <taxon>Bacteria</taxon>
        <taxon>Pseudomonadati</taxon>
        <taxon>Pseudomonadota</taxon>
        <taxon>Alphaproteobacteria</taxon>
        <taxon>Rhodobacterales</taxon>
        <taxon>Paracoccaceae</taxon>
        <taxon>Pseudooceanicola</taxon>
    </lineage>
</organism>
<keyword evidence="7" id="KW-0235">DNA replication</keyword>
<evidence type="ECO:0000256" key="6">
    <source>
        <dbReference type="ARBA" id="ARBA00022839"/>
    </source>
</evidence>
<evidence type="ECO:0000256" key="3">
    <source>
        <dbReference type="ARBA" id="ARBA00013365"/>
    </source>
</evidence>
<dbReference type="Gene3D" id="3.60.21.10">
    <property type="match status" value="1"/>
</dbReference>
<dbReference type="CDD" id="cd00840">
    <property type="entry name" value="MPP_Mre11_N"/>
    <property type="match status" value="1"/>
</dbReference>
<dbReference type="InterPro" id="IPR050535">
    <property type="entry name" value="DNA_Repair-Maintenance_Comp"/>
</dbReference>
<evidence type="ECO:0000259" key="8">
    <source>
        <dbReference type="Pfam" id="PF00149"/>
    </source>
</evidence>
<dbReference type="EMBL" id="FWFN01000011">
    <property type="protein sequence ID" value="SLN74122.1"/>
    <property type="molecule type" value="Genomic_DNA"/>
</dbReference>
<keyword evidence="11" id="KW-1185">Reference proteome</keyword>
<evidence type="ECO:0000256" key="1">
    <source>
        <dbReference type="ARBA" id="ARBA00010555"/>
    </source>
</evidence>
<keyword evidence="7" id="KW-0255">Endonuclease</keyword>
<gene>
    <name evidence="7 10" type="primary">sbcD</name>
    <name evidence="10" type="ORF">PSM7751_04117</name>
</gene>
<dbReference type="GO" id="GO:0008408">
    <property type="term" value="F:3'-5' exonuclease activity"/>
    <property type="evidence" value="ECO:0007669"/>
    <property type="project" value="InterPro"/>
</dbReference>
<feature type="domain" description="Calcineurin-like phosphoesterase" evidence="8">
    <location>
        <begin position="1"/>
        <end position="239"/>
    </location>
</feature>
<evidence type="ECO:0000256" key="5">
    <source>
        <dbReference type="ARBA" id="ARBA00022801"/>
    </source>
</evidence>
<dbReference type="InterPro" id="IPR029052">
    <property type="entry name" value="Metallo-depent_PP-like"/>
</dbReference>
<accession>A0A1X7A9W4</accession>
<evidence type="ECO:0000256" key="7">
    <source>
        <dbReference type="RuleBase" id="RU363069"/>
    </source>
</evidence>
<dbReference type="Pfam" id="PF12320">
    <property type="entry name" value="SbcD_C"/>
    <property type="match status" value="1"/>
</dbReference>
<evidence type="ECO:0000313" key="11">
    <source>
        <dbReference type="Proteomes" id="UP000193963"/>
    </source>
</evidence>
<comment type="function">
    <text evidence="7">SbcCD cleaves DNA hairpin structures. These structures can inhibit DNA replication and are intermediates in certain DNA recombination reactions. The complex acts as a 3'-&gt;5' double strand exonuclease that can open hairpins. It also has a 5' single-strand endonuclease activity.</text>
</comment>
<comment type="similarity">
    <text evidence="1 7">Belongs to the SbcD family.</text>
</comment>
<evidence type="ECO:0000313" key="10">
    <source>
        <dbReference type="EMBL" id="SLN74122.1"/>
    </source>
</evidence>
<keyword evidence="6 7" id="KW-0269">Exonuclease</keyword>
<reference evidence="11" key="1">
    <citation type="submission" date="2017-03" db="EMBL/GenBank/DDBJ databases">
        <authorList>
            <person name="Rodrigo-Torres L."/>
            <person name="Arahal R.D."/>
            <person name="Lucena T."/>
        </authorList>
    </citation>
    <scope>NUCLEOTIDE SEQUENCE [LARGE SCALE GENOMIC DNA]</scope>
    <source>
        <strain evidence="11">CECT 7751</strain>
    </source>
</reference>
<evidence type="ECO:0000256" key="2">
    <source>
        <dbReference type="ARBA" id="ARBA00011322"/>
    </source>
</evidence>
<keyword evidence="4 7" id="KW-0540">Nuclease</keyword>
<dbReference type="InterPro" id="IPR004843">
    <property type="entry name" value="Calcineurin-like_PHP"/>
</dbReference>
<sequence>MRALHTADWHIGQTLNGWSREAEHARFFAALTDLMVAEQIDLLLVAGDIFDTTNPSGESQRLFYRTMAAMKARLPNLRIILTGGNHDPALRLEAPGDVLDSLDIHTIGTVHRKDGAVDLNRHLIPVPGPGPGPDGVPALYVLAIPFLRAADLSGLSFASDEGEDTVIEAARRFHAELTEAALPRVGDLPLIAMGHLHCTGGLEAEGAERRILIGGSHAVPPEIYPPRIDYVALGHLHGPQSLDGGRVRYSGSCFPLSASEIRYSHGVTILDIEGRDIRATHHAIPLPAPVLRLPASGTLTLAELETALAEIAPVEDVNLRPLVYVELLAEEAPSVMMGRAEALLRDAPVRPAGIRIHRAAEDSAAPAAPAPSLGETSPEDLFARAFETKNGFAPEDRHLAAFRDVLAEV</sequence>
<dbReference type="OrthoDB" id="9773856at2"/>
<dbReference type="NCBIfam" id="TIGR00619">
    <property type="entry name" value="sbcd"/>
    <property type="match status" value="1"/>
</dbReference>
<dbReference type="Proteomes" id="UP000193963">
    <property type="component" value="Unassembled WGS sequence"/>
</dbReference>
<dbReference type="SUPFAM" id="SSF56300">
    <property type="entry name" value="Metallo-dependent phosphatases"/>
    <property type="match status" value="1"/>
</dbReference>